<name>A0A2M8LBT5_9BACT</name>
<feature type="transmembrane region" description="Helical" evidence="1">
    <location>
        <begin position="6"/>
        <end position="24"/>
    </location>
</feature>
<keyword evidence="1" id="KW-0472">Membrane</keyword>
<evidence type="ECO:0000256" key="1">
    <source>
        <dbReference type="SAM" id="Phobius"/>
    </source>
</evidence>
<dbReference type="Proteomes" id="UP000228700">
    <property type="component" value="Unassembled WGS sequence"/>
</dbReference>
<organism evidence="3 4">
    <name type="scientific">Candidatus Taylorbacteria bacterium CG10_big_fil_rev_8_21_14_0_10_41_48</name>
    <dbReference type="NCBI Taxonomy" id="1975024"/>
    <lineage>
        <taxon>Bacteria</taxon>
        <taxon>Candidatus Tayloriibacteriota</taxon>
    </lineage>
</organism>
<evidence type="ECO:0000313" key="3">
    <source>
        <dbReference type="EMBL" id="PJE74041.1"/>
    </source>
</evidence>
<keyword evidence="1" id="KW-0812">Transmembrane</keyword>
<protein>
    <recommendedName>
        <fullName evidence="2">DUF2231 domain-containing protein</fullName>
    </recommendedName>
</protein>
<dbReference type="AlphaFoldDB" id="A0A2M8LBT5"/>
<feature type="transmembrane region" description="Helical" evidence="1">
    <location>
        <begin position="75"/>
        <end position="102"/>
    </location>
</feature>
<dbReference type="InterPro" id="IPR019251">
    <property type="entry name" value="DUF2231_TM"/>
</dbReference>
<accession>A0A2M8LBT5</accession>
<dbReference type="EMBL" id="PFEQ01000013">
    <property type="protein sequence ID" value="PJE74041.1"/>
    <property type="molecule type" value="Genomic_DNA"/>
</dbReference>
<feature type="transmembrane region" description="Helical" evidence="1">
    <location>
        <begin position="114"/>
        <end position="131"/>
    </location>
</feature>
<dbReference type="Pfam" id="PF09990">
    <property type="entry name" value="DUF2231"/>
    <property type="match status" value="1"/>
</dbReference>
<feature type="transmembrane region" description="Helical" evidence="1">
    <location>
        <begin position="36"/>
        <end position="55"/>
    </location>
</feature>
<sequence>MDIHPIIVHFPISMLVIYAIFEIFRIPVIVRQHWYVSVKTVLLMIGVVFSLFALSSGETAEHIMGRSQLIETHSFYAVASTWIFAILLVAYLVHGLAISLSISRIRTLMEKLGFIWRMLILLARLILKPYIVVTLAVLGLITITITGALGGAIVYGPEADPIVSFIYNLFF</sequence>
<evidence type="ECO:0000313" key="4">
    <source>
        <dbReference type="Proteomes" id="UP000228700"/>
    </source>
</evidence>
<feature type="domain" description="DUF2231" evidence="2">
    <location>
        <begin position="3"/>
        <end position="155"/>
    </location>
</feature>
<evidence type="ECO:0000259" key="2">
    <source>
        <dbReference type="Pfam" id="PF09990"/>
    </source>
</evidence>
<feature type="transmembrane region" description="Helical" evidence="1">
    <location>
        <begin position="137"/>
        <end position="156"/>
    </location>
</feature>
<gene>
    <name evidence="3" type="ORF">COV01_02995</name>
</gene>
<keyword evidence="1" id="KW-1133">Transmembrane helix</keyword>
<comment type="caution">
    <text evidence="3">The sequence shown here is derived from an EMBL/GenBank/DDBJ whole genome shotgun (WGS) entry which is preliminary data.</text>
</comment>
<reference evidence="4" key="1">
    <citation type="submission" date="2017-09" db="EMBL/GenBank/DDBJ databases">
        <title>Depth-based differentiation of microbial function through sediment-hosted aquifers and enrichment of novel symbionts in the deep terrestrial subsurface.</title>
        <authorList>
            <person name="Probst A.J."/>
            <person name="Ladd B."/>
            <person name="Jarett J.K."/>
            <person name="Geller-Mcgrath D.E."/>
            <person name="Sieber C.M.K."/>
            <person name="Emerson J.B."/>
            <person name="Anantharaman K."/>
            <person name="Thomas B.C."/>
            <person name="Malmstrom R."/>
            <person name="Stieglmeier M."/>
            <person name="Klingl A."/>
            <person name="Woyke T."/>
            <person name="Ryan C.M."/>
            <person name="Banfield J.F."/>
        </authorList>
    </citation>
    <scope>NUCLEOTIDE SEQUENCE [LARGE SCALE GENOMIC DNA]</scope>
</reference>
<proteinExistence type="predicted"/>